<comment type="caution">
    <text evidence="2">The sequence shown here is derived from an EMBL/GenBank/DDBJ whole genome shotgun (WGS) entry which is preliminary data.</text>
</comment>
<feature type="chain" id="PRO_5031039664" evidence="1">
    <location>
        <begin position="22"/>
        <end position="525"/>
    </location>
</feature>
<dbReference type="PANTHER" id="PTHR40616">
    <property type="entry name" value="LINALOOL DEHYDRATASE_ISOMERASE DOMAIN-CONTAINING PROTEIN"/>
    <property type="match status" value="1"/>
</dbReference>
<dbReference type="RefSeq" id="WP_179490371.1">
    <property type="nucleotide sequence ID" value="NZ_JACCCW010000002.1"/>
</dbReference>
<evidence type="ECO:0000256" key="1">
    <source>
        <dbReference type="SAM" id="SignalP"/>
    </source>
</evidence>
<sequence>MKRRIWIICFWMGMSCGLGLAQLAPTLHSELNPSSKNTRELFDESMRLFDASYDSHVHLVLRPHDGGTHVRAHYMVRESSWYALGLMMRARSNNRPADVERASQILGTVLDQQYLDPNMKCYGTFKRSPEEPGPADHDLAFTSYDPNWRQFIGTTLEIILIEFPGRLPTELETRMYRAIDAAVSGEMQDGRLVPSYSNIALMYGSLWDFAAVHDNNMDWRSRSQAWTEAIYGLFRQHCTFNEYNAPTYYGVDLYGLALWREYGSTQRMRRLGRMLEAALWNDLANFYQPELRNIAGPYDRSYGMDMSSYVTVTGVWMRTVLDAAHAPLPAKATLTTSQVADIWFAPHVTLLGTHIPNSALIKFRRFIGPHMVHRRIDPLRVATSWVGDRAMWGGEFTSMTKDSGGKTQFHPVTVQWSMPGGAIGWIKVIRSPNIDAIADPEGITIATHGDVSFRVFTGKRQSKISKASWVLPGFIAEIQTNAKSFSTSQPTDCGDCEDMLYSGVRSIRMELHPDRPHTSDRSAAD</sequence>
<dbReference type="PROSITE" id="PS51257">
    <property type="entry name" value="PROKAR_LIPOPROTEIN"/>
    <property type="match status" value="1"/>
</dbReference>
<dbReference type="Proteomes" id="UP000589520">
    <property type="component" value="Unassembled WGS sequence"/>
</dbReference>
<dbReference type="AlphaFoldDB" id="A0A7Y9TG76"/>
<feature type="signal peptide" evidence="1">
    <location>
        <begin position="1"/>
        <end position="21"/>
    </location>
</feature>
<proteinExistence type="predicted"/>
<keyword evidence="3" id="KW-1185">Reference proteome</keyword>
<keyword evidence="1" id="KW-0732">Signal</keyword>
<reference evidence="2 3" key="1">
    <citation type="submission" date="2020-07" db="EMBL/GenBank/DDBJ databases">
        <title>Genomic Encyclopedia of Type Strains, Phase IV (KMG-V): Genome sequencing to study the core and pangenomes of soil and plant-associated prokaryotes.</title>
        <authorList>
            <person name="Whitman W."/>
        </authorList>
    </citation>
    <scope>NUCLEOTIDE SEQUENCE [LARGE SCALE GENOMIC DNA]</scope>
    <source>
        <strain evidence="2 3">X4EP2</strain>
    </source>
</reference>
<organism evidence="2 3">
    <name type="scientific">Granulicella arctica</name>
    <dbReference type="NCBI Taxonomy" id="940613"/>
    <lineage>
        <taxon>Bacteria</taxon>
        <taxon>Pseudomonadati</taxon>
        <taxon>Acidobacteriota</taxon>
        <taxon>Terriglobia</taxon>
        <taxon>Terriglobales</taxon>
        <taxon>Acidobacteriaceae</taxon>
        <taxon>Granulicella</taxon>
    </lineage>
</organism>
<name>A0A7Y9TG76_9BACT</name>
<dbReference type="EMBL" id="JACCCW010000002">
    <property type="protein sequence ID" value="NYF79601.1"/>
    <property type="molecule type" value="Genomic_DNA"/>
</dbReference>
<evidence type="ECO:0000313" key="3">
    <source>
        <dbReference type="Proteomes" id="UP000589520"/>
    </source>
</evidence>
<evidence type="ECO:0000313" key="2">
    <source>
        <dbReference type="EMBL" id="NYF79601.1"/>
    </source>
</evidence>
<gene>
    <name evidence="2" type="ORF">HDF17_001921</name>
</gene>
<dbReference type="PANTHER" id="PTHR40616:SF1">
    <property type="entry name" value="LINALOOL DEHYDRATASE_ISOMERASE DOMAIN-CONTAINING PROTEIN"/>
    <property type="match status" value="1"/>
</dbReference>
<accession>A0A7Y9TG76</accession>
<protein>
    <submittedName>
        <fullName evidence="2">Uncharacterized protein</fullName>
    </submittedName>
</protein>